<evidence type="ECO:0000313" key="1">
    <source>
        <dbReference type="EMBL" id="GAO30364.1"/>
    </source>
</evidence>
<comment type="caution">
    <text evidence="1">The sequence shown here is derived from an EMBL/GenBank/DDBJ whole genome shotgun (WGS) entry which is preliminary data.</text>
</comment>
<accession>A0A0E9LYQ0</accession>
<gene>
    <name evidence="1" type="ORF">JCM15548_12629</name>
</gene>
<reference evidence="1 2" key="1">
    <citation type="journal article" date="2015" name="Microbes Environ.">
        <title>Distribution and evolution of nitrogen fixation genes in the phylum bacteroidetes.</title>
        <authorList>
            <person name="Inoue J."/>
            <person name="Oshima K."/>
            <person name="Suda W."/>
            <person name="Sakamoto M."/>
            <person name="Iino T."/>
            <person name="Noda S."/>
            <person name="Hongoh Y."/>
            <person name="Hattori M."/>
            <person name="Ohkuma M."/>
        </authorList>
    </citation>
    <scope>NUCLEOTIDE SEQUENCE [LARGE SCALE GENOMIC DNA]</scope>
    <source>
        <strain evidence="1">JCM 15548</strain>
    </source>
</reference>
<dbReference type="Proteomes" id="UP000032900">
    <property type="component" value="Unassembled WGS sequence"/>
</dbReference>
<dbReference type="AlphaFoldDB" id="A0A0E9LYQ0"/>
<organism evidence="1 2">
    <name type="scientific">Geofilum rubicundum JCM 15548</name>
    <dbReference type="NCBI Taxonomy" id="1236989"/>
    <lineage>
        <taxon>Bacteria</taxon>
        <taxon>Pseudomonadati</taxon>
        <taxon>Bacteroidota</taxon>
        <taxon>Bacteroidia</taxon>
        <taxon>Marinilabiliales</taxon>
        <taxon>Marinilabiliaceae</taxon>
        <taxon>Geofilum</taxon>
    </lineage>
</organism>
<keyword evidence="2" id="KW-1185">Reference proteome</keyword>
<sequence length="51" mass="5795">MAQPLIVYDCPVKTAPDFFSAFIGPSKVDRDRNKIIENSINNLQNGKNNWN</sequence>
<evidence type="ECO:0000313" key="2">
    <source>
        <dbReference type="Proteomes" id="UP000032900"/>
    </source>
</evidence>
<proteinExistence type="predicted"/>
<dbReference type="EMBL" id="BAZW01000022">
    <property type="protein sequence ID" value="GAO30364.1"/>
    <property type="molecule type" value="Genomic_DNA"/>
</dbReference>
<name>A0A0E9LYQ0_9BACT</name>
<protein>
    <submittedName>
        <fullName evidence="1">Uncharacterized protein</fullName>
    </submittedName>
</protein>
<dbReference type="STRING" id="1236989.JCM15548_12629"/>